<dbReference type="Gene3D" id="3.10.450.50">
    <property type="match status" value="1"/>
</dbReference>
<dbReference type="InterPro" id="IPR032710">
    <property type="entry name" value="NTF2-like_dom_sf"/>
</dbReference>
<dbReference type="Pfam" id="PF00866">
    <property type="entry name" value="Ring_hydroxyl_B"/>
    <property type="match status" value="1"/>
</dbReference>
<evidence type="ECO:0000256" key="1">
    <source>
        <dbReference type="ARBA" id="ARBA00009570"/>
    </source>
</evidence>
<dbReference type="CDD" id="cd00667">
    <property type="entry name" value="ring_hydroxylating_dioxygenases_beta"/>
    <property type="match status" value="1"/>
</dbReference>
<keyword evidence="3" id="KW-0223">Dioxygenase</keyword>
<organism evidence="3 4">
    <name type="scientific">Lacicoccus alkaliphilus DSM 16010</name>
    <dbReference type="NCBI Taxonomy" id="1123231"/>
    <lineage>
        <taxon>Bacteria</taxon>
        <taxon>Bacillati</taxon>
        <taxon>Bacillota</taxon>
        <taxon>Bacilli</taxon>
        <taxon>Bacillales</taxon>
        <taxon>Salinicoccaceae</taxon>
        <taxon>Lacicoccus</taxon>
    </lineage>
</organism>
<dbReference type="InterPro" id="IPR000391">
    <property type="entry name" value="Rng_hydr_dOase-bsu"/>
</dbReference>
<keyword evidence="2" id="KW-0560">Oxidoreductase</keyword>
<evidence type="ECO:0000313" key="3">
    <source>
        <dbReference type="EMBL" id="SHM22382.1"/>
    </source>
</evidence>
<dbReference type="GO" id="GO:0019380">
    <property type="term" value="P:3-phenylpropionate catabolic process"/>
    <property type="evidence" value="ECO:0007669"/>
    <property type="project" value="TreeGrafter"/>
</dbReference>
<reference evidence="3 4" key="1">
    <citation type="submission" date="2016-11" db="EMBL/GenBank/DDBJ databases">
        <authorList>
            <person name="Jaros S."/>
            <person name="Januszkiewicz K."/>
            <person name="Wedrychowicz H."/>
        </authorList>
    </citation>
    <scope>NUCLEOTIDE SEQUENCE [LARGE SCALE GENOMIC DNA]</scope>
    <source>
        <strain evidence="3 4">DSM 16010</strain>
    </source>
</reference>
<dbReference type="PANTHER" id="PTHR41534">
    <property type="entry name" value="BLR3401 PROTEIN"/>
    <property type="match status" value="1"/>
</dbReference>
<dbReference type="Proteomes" id="UP000184206">
    <property type="component" value="Unassembled WGS sequence"/>
</dbReference>
<comment type="similarity">
    <text evidence="1">Belongs to the bacterial ring-hydroxylating dioxygenase beta subunit family.</text>
</comment>
<protein>
    <submittedName>
        <fullName evidence="3">p-cumate 2,3-dioxygenase beta subunit</fullName>
    </submittedName>
</protein>
<proteinExistence type="inferred from homology"/>
<dbReference type="STRING" id="1123231.SAMN02745189_01764"/>
<dbReference type="OrthoDB" id="7446267at2"/>
<dbReference type="SUPFAM" id="SSF54427">
    <property type="entry name" value="NTF2-like"/>
    <property type="match status" value="1"/>
</dbReference>
<evidence type="ECO:0000313" key="4">
    <source>
        <dbReference type="Proteomes" id="UP000184206"/>
    </source>
</evidence>
<dbReference type="RefSeq" id="WP_072710206.1">
    <property type="nucleotide sequence ID" value="NZ_FRCF01000007.1"/>
</dbReference>
<keyword evidence="4" id="KW-1185">Reference proteome</keyword>
<accession>A0A1M7H187</accession>
<dbReference type="GO" id="GO:0051213">
    <property type="term" value="F:dioxygenase activity"/>
    <property type="evidence" value="ECO:0007669"/>
    <property type="project" value="UniProtKB-KW"/>
</dbReference>
<name>A0A1M7H187_9BACL</name>
<sequence>MTVTTITRQEIVDFLYTEAKILDEWRLKEWAVLFTDDGTYDIPPLGEPDADPKEYLFFAHDTRSRLQERAERLLKKEAHVEYPHSTTVHNYNNILVSNLESDVITAECNFTIHRTKREVMDTFIGKHFYEIIRRDGGFAIKSKKVVLHLDSLRPHGKISLIL</sequence>
<gene>
    <name evidence="3" type="ORF">SAMN02745189_01764</name>
</gene>
<dbReference type="AlphaFoldDB" id="A0A1M7H187"/>
<dbReference type="PANTHER" id="PTHR41534:SF2">
    <property type="entry name" value="3-PHENYLPROPIONATE_CINNAMIC ACID DIOXYGENASE SUBUNIT BETA"/>
    <property type="match status" value="1"/>
</dbReference>
<dbReference type="EMBL" id="FRCF01000007">
    <property type="protein sequence ID" value="SHM22382.1"/>
    <property type="molecule type" value="Genomic_DNA"/>
</dbReference>
<evidence type="ECO:0000256" key="2">
    <source>
        <dbReference type="ARBA" id="ARBA00023002"/>
    </source>
</evidence>